<dbReference type="CDD" id="cd05283">
    <property type="entry name" value="CAD1"/>
    <property type="match status" value="1"/>
</dbReference>
<comment type="caution">
    <text evidence="7">The sequence shown here is derived from an EMBL/GenBank/DDBJ whole genome shotgun (WGS) entry which is preliminary data.</text>
</comment>
<evidence type="ECO:0000313" key="8">
    <source>
        <dbReference type="Proteomes" id="UP000603453"/>
    </source>
</evidence>
<dbReference type="AlphaFoldDB" id="A0A8H7RH39"/>
<evidence type="ECO:0000256" key="1">
    <source>
        <dbReference type="ARBA" id="ARBA00001947"/>
    </source>
</evidence>
<dbReference type="InterPro" id="IPR013154">
    <property type="entry name" value="ADH-like_N"/>
</dbReference>
<evidence type="ECO:0000313" key="7">
    <source>
        <dbReference type="EMBL" id="KAG2210889.1"/>
    </source>
</evidence>
<dbReference type="GO" id="GO:0016616">
    <property type="term" value="F:oxidoreductase activity, acting on the CH-OH group of donors, NAD or NADP as acceptor"/>
    <property type="evidence" value="ECO:0007669"/>
    <property type="project" value="InterPro"/>
</dbReference>
<evidence type="ECO:0000256" key="2">
    <source>
        <dbReference type="ARBA" id="ARBA00022723"/>
    </source>
</evidence>
<proteinExistence type="inferred from homology"/>
<dbReference type="Pfam" id="PF08240">
    <property type="entry name" value="ADH_N"/>
    <property type="match status" value="1"/>
</dbReference>
<protein>
    <recommendedName>
        <fullName evidence="6">Enoyl reductase (ER) domain-containing protein</fullName>
    </recommendedName>
</protein>
<dbReference type="SMART" id="SM00829">
    <property type="entry name" value="PKS_ER"/>
    <property type="match status" value="1"/>
</dbReference>
<dbReference type="InterPro" id="IPR002328">
    <property type="entry name" value="ADH_Zn_CS"/>
</dbReference>
<dbReference type="InterPro" id="IPR036291">
    <property type="entry name" value="NAD(P)-bd_dom_sf"/>
</dbReference>
<evidence type="ECO:0000256" key="5">
    <source>
        <dbReference type="RuleBase" id="RU361277"/>
    </source>
</evidence>
<comment type="cofactor">
    <cofactor evidence="1 5">
        <name>Zn(2+)</name>
        <dbReference type="ChEBI" id="CHEBI:29105"/>
    </cofactor>
</comment>
<dbReference type="Gene3D" id="3.40.50.720">
    <property type="entry name" value="NAD(P)-binding Rossmann-like Domain"/>
    <property type="match status" value="1"/>
</dbReference>
<reference evidence="7" key="1">
    <citation type="submission" date="2020-12" db="EMBL/GenBank/DDBJ databases">
        <title>Metabolic potential, ecology and presence of endohyphal bacteria is reflected in genomic diversity of Mucoromycotina.</title>
        <authorList>
            <person name="Muszewska A."/>
            <person name="Okrasinska A."/>
            <person name="Steczkiewicz K."/>
            <person name="Drgas O."/>
            <person name="Orlowska M."/>
            <person name="Perlinska-Lenart U."/>
            <person name="Aleksandrzak-Piekarczyk T."/>
            <person name="Szatraj K."/>
            <person name="Zielenkiewicz U."/>
            <person name="Pilsyk S."/>
            <person name="Malc E."/>
            <person name="Mieczkowski P."/>
            <person name="Kruszewska J.S."/>
            <person name="Biernat P."/>
            <person name="Pawlowska J."/>
        </authorList>
    </citation>
    <scope>NUCLEOTIDE SEQUENCE</scope>
    <source>
        <strain evidence="7">WA0000017839</strain>
    </source>
</reference>
<dbReference type="SUPFAM" id="SSF50129">
    <property type="entry name" value="GroES-like"/>
    <property type="match status" value="1"/>
</dbReference>
<accession>A0A8H7RH39</accession>
<evidence type="ECO:0000256" key="4">
    <source>
        <dbReference type="ARBA" id="ARBA00023002"/>
    </source>
</evidence>
<dbReference type="Gene3D" id="3.90.180.10">
    <property type="entry name" value="Medium-chain alcohol dehydrogenases, catalytic domain"/>
    <property type="match status" value="1"/>
</dbReference>
<dbReference type="Proteomes" id="UP000603453">
    <property type="component" value="Unassembled WGS sequence"/>
</dbReference>
<dbReference type="SUPFAM" id="SSF51735">
    <property type="entry name" value="NAD(P)-binding Rossmann-fold domains"/>
    <property type="match status" value="1"/>
</dbReference>
<dbReference type="EMBL" id="JAEPRD010000010">
    <property type="protein sequence ID" value="KAG2210889.1"/>
    <property type="molecule type" value="Genomic_DNA"/>
</dbReference>
<dbReference type="OrthoDB" id="1879366at2759"/>
<dbReference type="FunFam" id="3.40.50.720:FF:000022">
    <property type="entry name" value="Cinnamyl alcohol dehydrogenase"/>
    <property type="match status" value="1"/>
</dbReference>
<keyword evidence="3 5" id="KW-0862">Zinc</keyword>
<organism evidence="7 8">
    <name type="scientific">Mucor saturninus</name>
    <dbReference type="NCBI Taxonomy" id="64648"/>
    <lineage>
        <taxon>Eukaryota</taxon>
        <taxon>Fungi</taxon>
        <taxon>Fungi incertae sedis</taxon>
        <taxon>Mucoromycota</taxon>
        <taxon>Mucoromycotina</taxon>
        <taxon>Mucoromycetes</taxon>
        <taxon>Mucorales</taxon>
        <taxon>Mucorineae</taxon>
        <taxon>Mucoraceae</taxon>
        <taxon>Mucor</taxon>
    </lineage>
</organism>
<dbReference type="InterPro" id="IPR047109">
    <property type="entry name" value="CAD-like"/>
</dbReference>
<feature type="domain" description="Enoyl reductase (ER)" evidence="6">
    <location>
        <begin position="15"/>
        <end position="346"/>
    </location>
</feature>
<keyword evidence="4" id="KW-0560">Oxidoreductase</keyword>
<dbReference type="InterPro" id="IPR013149">
    <property type="entry name" value="ADH-like_C"/>
</dbReference>
<dbReference type="Pfam" id="PF00107">
    <property type="entry name" value="ADH_zinc_N"/>
    <property type="match status" value="1"/>
</dbReference>
<keyword evidence="8" id="KW-1185">Reference proteome</keyword>
<dbReference type="InterPro" id="IPR020843">
    <property type="entry name" value="ER"/>
</dbReference>
<dbReference type="InterPro" id="IPR011032">
    <property type="entry name" value="GroES-like_sf"/>
</dbReference>
<name>A0A8H7RH39_9FUNG</name>
<gene>
    <name evidence="7" type="ORF">INT47_000043</name>
</gene>
<dbReference type="PROSITE" id="PS00059">
    <property type="entry name" value="ADH_ZINC"/>
    <property type="match status" value="1"/>
</dbReference>
<dbReference type="PANTHER" id="PTHR42683">
    <property type="entry name" value="ALDEHYDE REDUCTASE"/>
    <property type="match status" value="1"/>
</dbReference>
<evidence type="ECO:0000259" key="6">
    <source>
        <dbReference type="SMART" id="SM00829"/>
    </source>
</evidence>
<comment type="similarity">
    <text evidence="5">Belongs to the zinc-containing alcohol dehydrogenase family.</text>
</comment>
<keyword evidence="2 5" id="KW-0479">Metal-binding</keyword>
<dbReference type="GO" id="GO:0008270">
    <property type="term" value="F:zinc ion binding"/>
    <property type="evidence" value="ECO:0007669"/>
    <property type="project" value="InterPro"/>
</dbReference>
<sequence>MSSENTFHGWAITAKDKPLEWIELPLKNFDQDSVDMKVSHCGVCGSDIHTQEEDWGKTDFPCVTGHEIVGECTRVGENVKHIKVGDRIGVGAQSGSCGECKECKRGDENICQGRSTFTYNSRYPNGDKSFGGYADKWRGHQRFVFKIPDNMTNEVAATFFCAGVTTYSPFKRYGVNASSKVGIIGIGGLGHFAVQWAKAMGAEVVALSSSDRKRDDAMELGCDSYVVTSKPEQVEPHKGTFTHILATHISEDFNWGMYFNLIDTNGYFIMVALPEAPLAGIPSMILASRQIALVGSMIGSPAMIEDMLNFAAEHDVKPWLNKYSMKDCNEAIQAFKDGKPRYRIILEN</sequence>
<evidence type="ECO:0000256" key="3">
    <source>
        <dbReference type="ARBA" id="ARBA00022833"/>
    </source>
</evidence>